<evidence type="ECO:0000256" key="9">
    <source>
        <dbReference type="ARBA" id="ARBA00023102"/>
    </source>
</evidence>
<evidence type="ECO:0000256" key="1">
    <source>
        <dbReference type="ARBA" id="ARBA00001460"/>
    </source>
</evidence>
<feature type="region of interest" description="Disordered" evidence="11">
    <location>
        <begin position="99"/>
        <end position="118"/>
    </location>
</feature>
<evidence type="ECO:0000256" key="3">
    <source>
        <dbReference type="ARBA" id="ARBA00005204"/>
    </source>
</evidence>
<comment type="catalytic activity">
    <reaction evidence="1 10">
        <text>1-(5-phospho-beta-D-ribosyl)-ATP + H2O = 1-(5-phospho-beta-D-ribosyl)-5'-AMP + diphosphate + H(+)</text>
        <dbReference type="Rhea" id="RHEA:22828"/>
        <dbReference type="ChEBI" id="CHEBI:15377"/>
        <dbReference type="ChEBI" id="CHEBI:15378"/>
        <dbReference type="ChEBI" id="CHEBI:33019"/>
        <dbReference type="ChEBI" id="CHEBI:59457"/>
        <dbReference type="ChEBI" id="CHEBI:73183"/>
        <dbReference type="EC" id="3.6.1.31"/>
    </reaction>
</comment>
<dbReference type="EMBL" id="LRRD01000004">
    <property type="protein sequence ID" value="KXW59219.1"/>
    <property type="molecule type" value="Genomic_DNA"/>
</dbReference>
<accession>A0A8F3DXF5</accession>
<dbReference type="InterPro" id="IPR008179">
    <property type="entry name" value="HisE"/>
</dbReference>
<dbReference type="EMBL" id="CP071137">
    <property type="protein sequence ID" value="QWY76591.1"/>
    <property type="molecule type" value="Genomic_DNA"/>
</dbReference>
<gene>
    <name evidence="10 12" type="primary">hisE</name>
    <name evidence="12" type="ORF">FEMY_02770</name>
    <name evidence="13" type="ORF">JZL65_08725</name>
</gene>
<evidence type="ECO:0000256" key="6">
    <source>
        <dbReference type="ARBA" id="ARBA00022741"/>
    </source>
</evidence>
<accession>A0A149W156</accession>
<keyword evidence="8 10" id="KW-0067">ATP-binding</keyword>
<evidence type="ECO:0000313" key="13">
    <source>
        <dbReference type="EMBL" id="QWY76591.1"/>
    </source>
</evidence>
<dbReference type="GO" id="GO:0005524">
    <property type="term" value="F:ATP binding"/>
    <property type="evidence" value="ECO:0007669"/>
    <property type="project" value="UniProtKB-KW"/>
</dbReference>
<evidence type="ECO:0000256" key="10">
    <source>
        <dbReference type="HAMAP-Rule" id="MF_01020"/>
    </source>
</evidence>
<dbReference type="SUPFAM" id="SSF101386">
    <property type="entry name" value="all-alpha NTP pyrophosphatases"/>
    <property type="match status" value="1"/>
</dbReference>
<dbReference type="InterPro" id="IPR021130">
    <property type="entry name" value="PRib-ATP_PPHydrolase-like"/>
</dbReference>
<name>A0A8F3DXF5_9PROT</name>
<evidence type="ECO:0000256" key="11">
    <source>
        <dbReference type="SAM" id="MobiDB-lite"/>
    </source>
</evidence>
<dbReference type="NCBIfam" id="TIGR03188">
    <property type="entry name" value="histidine_hisI"/>
    <property type="match status" value="1"/>
</dbReference>
<dbReference type="Proteomes" id="UP000683551">
    <property type="component" value="Chromosome"/>
</dbReference>
<reference evidence="13" key="2">
    <citation type="submission" date="2021-02" db="EMBL/GenBank/DDBJ databases">
        <title>Comparative genomics of Ferrovum myxofaciens strains, predominant extremophile bacteria forming large biofilm stalactites in acid mine ecosystems.</title>
        <authorList>
            <person name="Burkartova K."/>
            <person name="Ridl J."/>
            <person name="Pajer P."/>
            <person name="Falteisek L."/>
        </authorList>
    </citation>
    <scope>NUCLEOTIDE SEQUENCE</scope>
    <source>
        <strain evidence="13">MI1III</strain>
    </source>
</reference>
<dbReference type="AlphaFoldDB" id="A0A8F3DXF5"/>
<dbReference type="GO" id="GO:0005737">
    <property type="term" value="C:cytoplasm"/>
    <property type="evidence" value="ECO:0007669"/>
    <property type="project" value="UniProtKB-SubCell"/>
</dbReference>
<evidence type="ECO:0000313" key="12">
    <source>
        <dbReference type="EMBL" id="KXW59219.1"/>
    </source>
</evidence>
<keyword evidence="14" id="KW-1185">Reference proteome</keyword>
<dbReference type="PANTHER" id="PTHR42945:SF9">
    <property type="entry name" value="HISTIDINE BIOSYNTHESIS BIFUNCTIONAL PROTEIN HISIE"/>
    <property type="match status" value="1"/>
</dbReference>
<dbReference type="OrthoDB" id="9814738at2"/>
<dbReference type="PANTHER" id="PTHR42945">
    <property type="entry name" value="HISTIDINE BIOSYNTHESIS BIFUNCTIONAL PROTEIN"/>
    <property type="match status" value="1"/>
</dbReference>
<comment type="similarity">
    <text evidence="10">Belongs to the PRA-PH family.</text>
</comment>
<dbReference type="Pfam" id="PF01503">
    <property type="entry name" value="PRA-PH"/>
    <property type="match status" value="1"/>
</dbReference>
<dbReference type="Gene3D" id="1.10.287.1080">
    <property type="entry name" value="MazG-like"/>
    <property type="match status" value="1"/>
</dbReference>
<evidence type="ECO:0000313" key="14">
    <source>
        <dbReference type="Proteomes" id="UP000075653"/>
    </source>
</evidence>
<sequence length="118" mass="12720">MVSEKVEILSRLSQTLEARKGAAPDSSYVASLYARGVDVMARKVGEEAVETILAAKDRDHPALVREIADLWFHSLVLLVDQGGSAQEVLNELTRREGVSGHIEKAARQDAQPPQGAGS</sequence>
<reference evidence="12 14" key="1">
    <citation type="submission" date="2016-01" db="EMBL/GenBank/DDBJ databases">
        <title>Genome sequence of the acidophilic iron oxidising Ferrovum strain Z-31.</title>
        <authorList>
            <person name="Poehlein A."/>
            <person name="Ullrich S.R."/>
            <person name="Schloemann M."/>
            <person name="Muehling M."/>
            <person name="Daniel R."/>
        </authorList>
    </citation>
    <scope>NUCLEOTIDE SEQUENCE [LARGE SCALE GENOMIC DNA]</scope>
    <source>
        <strain evidence="12 14">Z-31</strain>
    </source>
</reference>
<dbReference type="PATRIC" id="fig|1789004.3.peg.278"/>
<evidence type="ECO:0000256" key="4">
    <source>
        <dbReference type="ARBA" id="ARBA00022490"/>
    </source>
</evidence>
<protein>
    <recommendedName>
        <fullName evidence="10">Phosphoribosyl-ATP pyrophosphatase</fullName>
        <shortName evidence="10">PRA-PH</shortName>
        <ecNumber evidence="10">3.6.1.31</ecNumber>
    </recommendedName>
</protein>
<comment type="subcellular location">
    <subcellularLocation>
        <location evidence="2 10">Cytoplasm</location>
    </subcellularLocation>
</comment>
<dbReference type="GO" id="GO:0000105">
    <property type="term" value="P:L-histidine biosynthetic process"/>
    <property type="evidence" value="ECO:0007669"/>
    <property type="project" value="UniProtKB-UniRule"/>
</dbReference>
<dbReference type="UniPathway" id="UPA00031">
    <property type="reaction ID" value="UER00007"/>
</dbReference>
<dbReference type="GO" id="GO:0004636">
    <property type="term" value="F:phosphoribosyl-ATP diphosphatase activity"/>
    <property type="evidence" value="ECO:0007669"/>
    <property type="project" value="UniProtKB-UniRule"/>
</dbReference>
<keyword evidence="9 10" id="KW-0368">Histidine biosynthesis</keyword>
<dbReference type="EC" id="3.6.1.31" evidence="10"/>
<organism evidence="12 14">
    <name type="scientific">Ferrovum myxofaciens</name>
    <dbReference type="NCBI Taxonomy" id="416213"/>
    <lineage>
        <taxon>Bacteria</taxon>
        <taxon>Pseudomonadati</taxon>
        <taxon>Pseudomonadota</taxon>
        <taxon>Betaproteobacteria</taxon>
        <taxon>Ferrovales</taxon>
        <taxon>Ferrovaceae</taxon>
        <taxon>Ferrovum</taxon>
    </lineage>
</organism>
<dbReference type="CDD" id="cd11534">
    <property type="entry name" value="NTP-PPase_HisIE_like"/>
    <property type="match status" value="1"/>
</dbReference>
<evidence type="ECO:0000256" key="5">
    <source>
        <dbReference type="ARBA" id="ARBA00022605"/>
    </source>
</evidence>
<dbReference type="FunFam" id="1.10.287.1080:FF:000002">
    <property type="entry name" value="Histidine biosynthesis bifunctional protein HisIE"/>
    <property type="match status" value="1"/>
</dbReference>
<evidence type="ECO:0000256" key="8">
    <source>
        <dbReference type="ARBA" id="ARBA00022840"/>
    </source>
</evidence>
<keyword evidence="5 10" id="KW-0028">Amino-acid biosynthesis</keyword>
<dbReference type="NCBIfam" id="NF001611">
    <property type="entry name" value="PRK00400.1-3"/>
    <property type="match status" value="1"/>
</dbReference>
<dbReference type="GeneID" id="301709838"/>
<dbReference type="HAMAP" id="MF_01020">
    <property type="entry name" value="HisE"/>
    <property type="match status" value="1"/>
</dbReference>
<keyword evidence="4 10" id="KW-0963">Cytoplasm</keyword>
<dbReference type="Proteomes" id="UP000075653">
    <property type="component" value="Unassembled WGS sequence"/>
</dbReference>
<proteinExistence type="inferred from homology"/>
<comment type="pathway">
    <text evidence="3 10">Amino-acid biosynthesis; L-histidine biosynthesis; L-histidine from 5-phospho-alpha-D-ribose 1-diphosphate: step 2/9.</text>
</comment>
<evidence type="ECO:0000256" key="2">
    <source>
        <dbReference type="ARBA" id="ARBA00004496"/>
    </source>
</evidence>
<dbReference type="RefSeq" id="WP_031596452.1">
    <property type="nucleotide sequence ID" value="NZ_CP053675.1"/>
</dbReference>
<keyword evidence="6 10" id="KW-0547">Nucleotide-binding</keyword>
<evidence type="ECO:0000256" key="7">
    <source>
        <dbReference type="ARBA" id="ARBA00022801"/>
    </source>
</evidence>
<keyword evidence="7 10" id="KW-0378">Hydrolase</keyword>